<dbReference type="GO" id="GO:0004674">
    <property type="term" value="F:protein serine/threonine kinase activity"/>
    <property type="evidence" value="ECO:0007669"/>
    <property type="project" value="TreeGrafter"/>
</dbReference>
<dbReference type="PANTHER" id="PTHR44167">
    <property type="entry name" value="OVARIAN-SPECIFIC SERINE/THREONINE-PROTEIN KINASE LOK-RELATED"/>
    <property type="match status" value="1"/>
</dbReference>
<reference evidence="3 5" key="1">
    <citation type="submission" date="2015-11" db="EMBL/GenBank/DDBJ databases">
        <title>Genomic analysis of 38 Legionella species identifies large and diverse effector repertoires.</title>
        <authorList>
            <person name="Burstein D."/>
            <person name="Amaro F."/>
            <person name="Zusman T."/>
            <person name="Lifshitz Z."/>
            <person name="Cohen O."/>
            <person name="Gilbert J.A."/>
            <person name="Pupko T."/>
            <person name="Shuman H.A."/>
            <person name="Segal G."/>
        </authorList>
    </citation>
    <scope>NUCLEOTIDE SEQUENCE [LARGE SCALE GENOMIC DNA]</scope>
    <source>
        <strain evidence="3 5">ATCC 43877</strain>
    </source>
</reference>
<dbReference type="SMART" id="SM00220">
    <property type="entry name" value="S_TKc"/>
    <property type="match status" value="1"/>
</dbReference>
<feature type="domain" description="Protein kinase" evidence="2">
    <location>
        <begin position="296"/>
        <end position="561"/>
    </location>
</feature>
<protein>
    <submittedName>
        <fullName evidence="4">Ser/Thr protein kinase</fullName>
    </submittedName>
</protein>
<keyword evidence="5" id="KW-1185">Reference proteome</keyword>
<dbReference type="OrthoDB" id="5633255at2"/>
<feature type="region of interest" description="Disordered" evidence="1">
    <location>
        <begin position="82"/>
        <end position="232"/>
    </location>
</feature>
<dbReference type="RefSeq" id="WP_028384048.1">
    <property type="nucleotide sequence ID" value="NZ_CAAAJG010000036.1"/>
</dbReference>
<keyword evidence="4" id="KW-0808">Transferase</keyword>
<dbReference type="Proteomes" id="UP000054985">
    <property type="component" value="Unassembled WGS sequence"/>
</dbReference>
<dbReference type="SUPFAM" id="SSF56112">
    <property type="entry name" value="Protein kinase-like (PK-like)"/>
    <property type="match status" value="1"/>
</dbReference>
<proteinExistence type="predicted"/>
<evidence type="ECO:0000256" key="1">
    <source>
        <dbReference type="SAM" id="MobiDB-lite"/>
    </source>
</evidence>
<dbReference type="PROSITE" id="PS50011">
    <property type="entry name" value="PROTEIN_KINASE_DOM"/>
    <property type="match status" value="1"/>
</dbReference>
<dbReference type="EMBL" id="LNYN01000005">
    <property type="protein sequence ID" value="KTD39055.1"/>
    <property type="molecule type" value="Genomic_DNA"/>
</dbReference>
<feature type="compositionally biased region" description="Basic and acidic residues" evidence="1">
    <location>
        <begin position="136"/>
        <end position="164"/>
    </location>
</feature>
<feature type="compositionally biased region" description="Polar residues" evidence="1">
    <location>
        <begin position="82"/>
        <end position="94"/>
    </location>
</feature>
<dbReference type="InterPro" id="IPR000719">
    <property type="entry name" value="Prot_kinase_dom"/>
</dbReference>
<dbReference type="Gene3D" id="1.10.510.10">
    <property type="entry name" value="Transferase(Phosphotransferase) domain 1"/>
    <property type="match status" value="1"/>
</dbReference>
<dbReference type="Pfam" id="PF00069">
    <property type="entry name" value="Pkinase"/>
    <property type="match status" value="1"/>
</dbReference>
<dbReference type="InterPro" id="IPR011009">
    <property type="entry name" value="Kinase-like_dom_sf"/>
</dbReference>
<gene>
    <name evidence="3" type="ORF">Lmor_0167</name>
    <name evidence="4" type="ORF">NCTC12239_00050</name>
</gene>
<dbReference type="AlphaFoldDB" id="A0A378JT04"/>
<accession>A0A378JT04</accession>
<evidence type="ECO:0000313" key="3">
    <source>
        <dbReference type="EMBL" id="KTD39055.1"/>
    </source>
</evidence>
<reference evidence="4 6" key="2">
    <citation type="submission" date="2018-06" db="EMBL/GenBank/DDBJ databases">
        <authorList>
            <consortium name="Pathogen Informatics"/>
            <person name="Doyle S."/>
        </authorList>
    </citation>
    <scope>NUCLEOTIDE SEQUENCE [LARGE SCALE GENOMIC DNA]</scope>
    <source>
        <strain evidence="4 6">NCTC12239</strain>
    </source>
</reference>
<evidence type="ECO:0000313" key="5">
    <source>
        <dbReference type="Proteomes" id="UP000054985"/>
    </source>
</evidence>
<evidence type="ECO:0000313" key="6">
    <source>
        <dbReference type="Proteomes" id="UP000254040"/>
    </source>
</evidence>
<organism evidence="4 6">
    <name type="scientific">Legionella moravica</name>
    <dbReference type="NCBI Taxonomy" id="39962"/>
    <lineage>
        <taxon>Bacteria</taxon>
        <taxon>Pseudomonadati</taxon>
        <taxon>Pseudomonadota</taxon>
        <taxon>Gammaproteobacteria</taxon>
        <taxon>Legionellales</taxon>
        <taxon>Legionellaceae</taxon>
        <taxon>Legionella</taxon>
    </lineage>
</organism>
<dbReference type="EMBL" id="UGOG01000001">
    <property type="protein sequence ID" value="STX61147.1"/>
    <property type="molecule type" value="Genomic_DNA"/>
</dbReference>
<name>A0A378JT04_9GAMM</name>
<dbReference type="Proteomes" id="UP000254040">
    <property type="component" value="Unassembled WGS sequence"/>
</dbReference>
<sequence>MQSTTAIKEALEQKKMQQNEALIKESILNEMLHNVSENTLLSPELKSALILEIIKLNLDTYLNIQLSLDNKINPEVDKIHVNQSNQATTTTTGSEAPARPVKETHSNPVVTSDLVHIDTPQKPRSRSQNRKISLNLEERKARSKASKEGDVAKSKSSPKDKSSPRDIIIQAGTKSSDSLHDTAHSSTPSPRRNSSSPRWFLAGSESSESPRKRRSFTSPHSGKKESPREQAFTDLLPVNKETLHQYLNRLKPYLKMKDTDIVVLTDEDRPNIHLVVTPHRIMKTDTLTQTKTVILVDKQKIEGEGANRVIRGYDLINKQYLAIKILNKSVTKEVRDIEIENLKKRGWFYARYQINSNEQALIMKQIPGDTLLQVLYVTDETVSKHDIYANYCPHKKSIDFELQLKIIISLMKEVLKLQEQYGLLHRDLKPENIKVYYANETLKVRIIDFGDAVPVDSEIKELCGTDGYTDPEIYSLEHQEPYHKEHDYFSLGVIIAEILTSRNYQKAIREQKALVAHELFTTRISPSLIQQAMDDVFKPETVEDHYDSVSDQQKNLQHFMLVELKKLAKKMIMTRLRHSSLDEEIHRIETIEKHVHKFSKKVEHFWDAKDELQASLNKMNRNFSAGFFLPQKEFQINSAQDATECFKEMHQSIAEDDFTLYI</sequence>
<evidence type="ECO:0000313" key="4">
    <source>
        <dbReference type="EMBL" id="STX61147.1"/>
    </source>
</evidence>
<dbReference type="STRING" id="39962.Lmor_0167"/>
<dbReference type="PANTHER" id="PTHR44167:SF24">
    <property type="entry name" value="SERINE_THREONINE-PROTEIN KINASE CHK2"/>
    <property type="match status" value="1"/>
</dbReference>
<feature type="compositionally biased region" description="Low complexity" evidence="1">
    <location>
        <begin position="185"/>
        <end position="198"/>
    </location>
</feature>
<keyword evidence="4" id="KW-0418">Kinase</keyword>
<dbReference type="GO" id="GO:0005737">
    <property type="term" value="C:cytoplasm"/>
    <property type="evidence" value="ECO:0007669"/>
    <property type="project" value="TreeGrafter"/>
</dbReference>
<dbReference type="GO" id="GO:0005524">
    <property type="term" value="F:ATP binding"/>
    <property type="evidence" value="ECO:0007669"/>
    <property type="project" value="InterPro"/>
</dbReference>
<evidence type="ECO:0000259" key="2">
    <source>
        <dbReference type="PROSITE" id="PS50011"/>
    </source>
</evidence>